<comment type="caution">
    <text evidence="1">The sequence shown here is derived from an EMBL/GenBank/DDBJ whole genome shotgun (WGS) entry which is preliminary data.</text>
</comment>
<dbReference type="PATRIC" id="fig|1392007.3.peg.76"/>
<dbReference type="EMBL" id="AWWH01000011">
    <property type="protein sequence ID" value="ETA75093.1"/>
    <property type="molecule type" value="Genomic_DNA"/>
</dbReference>
<dbReference type="Proteomes" id="UP000018559">
    <property type="component" value="Unassembled WGS sequence"/>
</dbReference>
<protein>
    <recommendedName>
        <fullName evidence="3">Minor capsid protein</fullName>
    </recommendedName>
</protein>
<dbReference type="InterPro" id="IPR024411">
    <property type="entry name" value="Tail_terminator_phage"/>
</dbReference>
<reference evidence="1 2" key="1">
    <citation type="journal article" date="2014" name="Genome Announc.">
        <title>The Genome of the Predominant Equine Lactobacillus Species, Lactobacillus equi, Is Reflective of Its Lifestyle Adaptations to an Herbivorous Host.</title>
        <authorList>
            <person name="O'Donnell M.M."/>
            <person name="Harris H.M."/>
            <person name="O'Toole P.W."/>
            <person name="Ross R.P."/>
        </authorList>
    </citation>
    <scope>NUCLEOTIDE SEQUENCE [LARGE SCALE GENOMIC DNA]</scope>
    <source>
        <strain evidence="1 2">DPC 6820</strain>
    </source>
</reference>
<keyword evidence="2" id="KW-1185">Reference proteome</keyword>
<dbReference type="Pfam" id="PF12691">
    <property type="entry name" value="Phage_tail_terminator_6"/>
    <property type="match status" value="1"/>
</dbReference>
<accession>V7I0V9</accession>
<gene>
    <name evidence="1" type="ORF">LEQ_1151</name>
</gene>
<dbReference type="RefSeq" id="WP_023858692.1">
    <property type="nucleotide sequence ID" value="NZ_AWWH01000011.1"/>
</dbReference>
<sequence>MIDLEERLQEAITSANLDLPTELYSGYLSGLDTPELRLMLLPGSQTIEEDMVGNKTRQFLAEVRMRDDDESRIQDTLYKIASFLDSEAFNLQSGNSSFTFTDLTITDFPHLIYADEGGKLIYTLDFSLTVDTYANGKD</sequence>
<evidence type="ECO:0008006" key="3">
    <source>
        <dbReference type="Google" id="ProtNLM"/>
    </source>
</evidence>
<evidence type="ECO:0000313" key="2">
    <source>
        <dbReference type="Proteomes" id="UP000018559"/>
    </source>
</evidence>
<organism evidence="1 2">
    <name type="scientific">Ligilactobacillus equi DPC 6820</name>
    <dbReference type="NCBI Taxonomy" id="1392007"/>
    <lineage>
        <taxon>Bacteria</taxon>
        <taxon>Bacillati</taxon>
        <taxon>Bacillota</taxon>
        <taxon>Bacilli</taxon>
        <taxon>Lactobacillales</taxon>
        <taxon>Lactobacillaceae</taxon>
        <taxon>Ligilactobacillus</taxon>
    </lineage>
</organism>
<name>V7I0V9_9LACO</name>
<evidence type="ECO:0000313" key="1">
    <source>
        <dbReference type="EMBL" id="ETA75093.1"/>
    </source>
</evidence>
<dbReference type="AlphaFoldDB" id="V7I0V9"/>
<proteinExistence type="predicted"/>